<gene>
    <name evidence="3" type="ORF">PIB30_094807</name>
</gene>
<evidence type="ECO:0000313" key="3">
    <source>
        <dbReference type="EMBL" id="MED6128140.1"/>
    </source>
</evidence>
<evidence type="ECO:0000256" key="1">
    <source>
        <dbReference type="SAM" id="Coils"/>
    </source>
</evidence>
<keyword evidence="4" id="KW-1185">Reference proteome</keyword>
<comment type="caution">
    <text evidence="3">The sequence shown here is derived from an EMBL/GenBank/DDBJ whole genome shotgun (WGS) entry which is preliminary data.</text>
</comment>
<reference evidence="3 4" key="1">
    <citation type="journal article" date="2023" name="Plants (Basel)">
        <title>Bridging the Gap: Combining Genomics and Transcriptomics Approaches to Understand Stylosanthes scabra, an Orphan Legume from the Brazilian Caatinga.</title>
        <authorList>
            <person name="Ferreira-Neto J.R.C."/>
            <person name="da Silva M.D."/>
            <person name="Binneck E."/>
            <person name="de Melo N.F."/>
            <person name="da Silva R.H."/>
            <person name="de Melo A.L.T.M."/>
            <person name="Pandolfi V."/>
            <person name="Bustamante F.O."/>
            <person name="Brasileiro-Vidal A.C."/>
            <person name="Benko-Iseppon A.M."/>
        </authorList>
    </citation>
    <scope>NUCLEOTIDE SEQUENCE [LARGE SCALE GENOMIC DNA]</scope>
    <source>
        <tissue evidence="3">Leaves</tissue>
    </source>
</reference>
<dbReference type="EMBL" id="JASCZI010032329">
    <property type="protein sequence ID" value="MED6128140.1"/>
    <property type="molecule type" value="Genomic_DNA"/>
</dbReference>
<dbReference type="Proteomes" id="UP001341840">
    <property type="component" value="Unassembled WGS sequence"/>
</dbReference>
<evidence type="ECO:0000313" key="4">
    <source>
        <dbReference type="Proteomes" id="UP001341840"/>
    </source>
</evidence>
<organism evidence="3 4">
    <name type="scientific">Stylosanthes scabra</name>
    <dbReference type="NCBI Taxonomy" id="79078"/>
    <lineage>
        <taxon>Eukaryota</taxon>
        <taxon>Viridiplantae</taxon>
        <taxon>Streptophyta</taxon>
        <taxon>Embryophyta</taxon>
        <taxon>Tracheophyta</taxon>
        <taxon>Spermatophyta</taxon>
        <taxon>Magnoliopsida</taxon>
        <taxon>eudicotyledons</taxon>
        <taxon>Gunneridae</taxon>
        <taxon>Pentapetalae</taxon>
        <taxon>rosids</taxon>
        <taxon>fabids</taxon>
        <taxon>Fabales</taxon>
        <taxon>Fabaceae</taxon>
        <taxon>Papilionoideae</taxon>
        <taxon>50 kb inversion clade</taxon>
        <taxon>dalbergioids sensu lato</taxon>
        <taxon>Dalbergieae</taxon>
        <taxon>Pterocarpus clade</taxon>
        <taxon>Stylosanthes</taxon>
    </lineage>
</organism>
<feature type="coiled-coil region" evidence="1">
    <location>
        <begin position="101"/>
        <end position="194"/>
    </location>
</feature>
<keyword evidence="1" id="KW-0175">Coiled coil</keyword>
<sequence>MREFRGIELISLGKPITARMMAITRGRNVNLQPNQPVEEEDQPEPMPQDWAEDEQHQDHEQPHYEAHDSGFQNSYREEQQQGFQSINEELSNIKIRQEQFFENMQNAQAQYLEELKALRTKQDEMHTEQNNFYRQIRKEQGEMAKEIEEIKKFQVNQTLMGFRASPIEKLEERVHKYQNEIIEMRKQTKEWSKNASSREAYSCWAHQQANPNLVKIPIHKIPDLVHENAAKGRHIFHGALKSHTTQRGPSQPSQPTDQPMTDAEPNSLDQVVNNTSLISFPLFMNLY</sequence>
<feature type="compositionally biased region" description="Basic and acidic residues" evidence="2">
    <location>
        <begin position="53"/>
        <end position="67"/>
    </location>
</feature>
<accession>A0ABU6RVU7</accession>
<name>A0ABU6RVU7_9FABA</name>
<feature type="compositionally biased region" description="Polar residues" evidence="2">
    <location>
        <begin position="242"/>
        <end position="259"/>
    </location>
</feature>
<protein>
    <submittedName>
        <fullName evidence="3">Uncharacterized protein</fullName>
    </submittedName>
</protein>
<proteinExistence type="predicted"/>
<feature type="region of interest" description="Disordered" evidence="2">
    <location>
        <begin position="241"/>
        <end position="270"/>
    </location>
</feature>
<feature type="region of interest" description="Disordered" evidence="2">
    <location>
        <begin position="27"/>
        <end position="67"/>
    </location>
</feature>
<evidence type="ECO:0000256" key="2">
    <source>
        <dbReference type="SAM" id="MobiDB-lite"/>
    </source>
</evidence>